<evidence type="ECO:0000256" key="10">
    <source>
        <dbReference type="ARBA" id="ARBA00023136"/>
    </source>
</evidence>
<feature type="transmembrane region" description="Helical" evidence="12">
    <location>
        <begin position="195"/>
        <end position="215"/>
    </location>
</feature>
<dbReference type="Pfam" id="PF00999">
    <property type="entry name" value="Na_H_Exchanger"/>
    <property type="match status" value="1"/>
</dbReference>
<keyword evidence="11" id="KW-0739">Sodium transport</keyword>
<dbReference type="InterPro" id="IPR006153">
    <property type="entry name" value="Cation/H_exchanger_TM"/>
</dbReference>
<keyword evidence="4" id="KW-0050">Antiport</keyword>
<feature type="transmembrane region" description="Helical" evidence="12">
    <location>
        <begin position="310"/>
        <end position="332"/>
    </location>
</feature>
<proteinExistence type="inferred from homology"/>
<dbReference type="EMBL" id="JAFBDR010000003">
    <property type="protein sequence ID" value="MBM7570358.1"/>
    <property type="molecule type" value="Genomic_DNA"/>
</dbReference>
<dbReference type="Proteomes" id="UP001296943">
    <property type="component" value="Unassembled WGS sequence"/>
</dbReference>
<name>A0ABS2MWS9_9BACI</name>
<keyword evidence="15" id="KW-1185">Reference proteome</keyword>
<feature type="transmembrane region" description="Helical" evidence="12">
    <location>
        <begin position="124"/>
        <end position="144"/>
    </location>
</feature>
<evidence type="ECO:0000256" key="6">
    <source>
        <dbReference type="ARBA" id="ARBA00022692"/>
    </source>
</evidence>
<dbReference type="PANTHER" id="PTHR10110">
    <property type="entry name" value="SODIUM/HYDROGEN EXCHANGER"/>
    <property type="match status" value="1"/>
</dbReference>
<reference evidence="14 15" key="1">
    <citation type="submission" date="2021-01" db="EMBL/GenBank/DDBJ databases">
        <title>Genomic Encyclopedia of Type Strains, Phase IV (KMG-IV): sequencing the most valuable type-strain genomes for metagenomic binning, comparative biology and taxonomic classification.</title>
        <authorList>
            <person name="Goeker M."/>
        </authorList>
    </citation>
    <scope>NUCLEOTIDE SEQUENCE [LARGE SCALE GENOMIC DNA]</scope>
    <source>
        <strain evidence="14 15">DSM 23711</strain>
    </source>
</reference>
<organism evidence="14 15">
    <name type="scientific">Aquibacillus albus</name>
    <dbReference type="NCBI Taxonomy" id="1168171"/>
    <lineage>
        <taxon>Bacteria</taxon>
        <taxon>Bacillati</taxon>
        <taxon>Bacillota</taxon>
        <taxon>Bacilli</taxon>
        <taxon>Bacillales</taxon>
        <taxon>Bacillaceae</taxon>
        <taxon>Aquibacillus</taxon>
    </lineage>
</organism>
<protein>
    <submittedName>
        <fullName evidence="14">CPA1 family monovalent cation:H+ antiporter</fullName>
    </submittedName>
</protein>
<feature type="transmembrane region" description="Helical" evidence="12">
    <location>
        <begin position="6"/>
        <end position="24"/>
    </location>
</feature>
<evidence type="ECO:0000256" key="8">
    <source>
        <dbReference type="ARBA" id="ARBA00023053"/>
    </source>
</evidence>
<comment type="caution">
    <text evidence="14">The sequence shown here is derived from an EMBL/GenBank/DDBJ whole genome shotgun (WGS) entry which is preliminary data.</text>
</comment>
<accession>A0ABS2MWS9</accession>
<feature type="domain" description="Cation/H+ exchanger transmembrane" evidence="13">
    <location>
        <begin position="17"/>
        <end position="397"/>
    </location>
</feature>
<evidence type="ECO:0000313" key="15">
    <source>
        <dbReference type="Proteomes" id="UP001296943"/>
    </source>
</evidence>
<evidence type="ECO:0000256" key="7">
    <source>
        <dbReference type="ARBA" id="ARBA00022989"/>
    </source>
</evidence>
<comment type="similarity">
    <text evidence="2">Belongs to the monovalent cation:proton antiporter 1 (CPA1) transporter (TC 2.A.36) family.</text>
</comment>
<dbReference type="InterPro" id="IPR018422">
    <property type="entry name" value="Cation/H_exchanger_CPA1"/>
</dbReference>
<feature type="transmembrane region" description="Helical" evidence="12">
    <location>
        <begin position="373"/>
        <end position="392"/>
    </location>
</feature>
<sequence>MDFHDVFIEILMLLAVSIFVIGFAKLIKIPYSIALVIVGLILGLTEIPFFEASEQFITQSNVFHAIIVSLFLPILLADATLKMPMEHFMEFRRVSLTLAFVGTFFTFLIIGFSTYFLLGLPIPIAFTFAALMSATDPISVISIFKSLGVNKGLSTLMETESLFNDGIAVVLFKIASVYLLTYIEMGLVGLGSGALLFLKFTIGGIIVGAILGYAFSQIIRIYDDYPLEIAFALLLYFGCYFIAEHFHFSGVIAVVIGGLIFGSYGSKVGMTETTKQNINVFMDTITELANSLIFLMVGLEIQNIDMENKWNMIFSGILIVLIARTISVYVSTSLSKKVPSKWKVILNWGGLKGSLSIALALSLPQTFEGRDTLLILTFTVVLFSLIIQGLTIKPIINKLGLSEKNE</sequence>
<feature type="transmembrane region" description="Helical" evidence="12">
    <location>
        <begin position="344"/>
        <end position="367"/>
    </location>
</feature>
<feature type="transmembrane region" description="Helical" evidence="12">
    <location>
        <begin position="62"/>
        <end position="81"/>
    </location>
</feature>
<keyword evidence="9" id="KW-0406">Ion transport</keyword>
<feature type="transmembrane region" description="Helical" evidence="12">
    <location>
        <begin position="227"/>
        <end position="243"/>
    </location>
</feature>
<keyword evidence="5" id="KW-1003">Cell membrane</keyword>
<comment type="subcellular location">
    <subcellularLocation>
        <location evidence="1">Cell membrane</location>
        <topology evidence="1">Multi-pass membrane protein</topology>
    </subcellularLocation>
</comment>
<keyword evidence="6 12" id="KW-0812">Transmembrane</keyword>
<dbReference type="Gene3D" id="6.10.140.1330">
    <property type="match status" value="1"/>
</dbReference>
<evidence type="ECO:0000313" key="14">
    <source>
        <dbReference type="EMBL" id="MBM7570358.1"/>
    </source>
</evidence>
<evidence type="ECO:0000256" key="5">
    <source>
        <dbReference type="ARBA" id="ARBA00022475"/>
    </source>
</evidence>
<evidence type="ECO:0000256" key="9">
    <source>
        <dbReference type="ARBA" id="ARBA00023065"/>
    </source>
</evidence>
<feature type="transmembrane region" description="Helical" evidence="12">
    <location>
        <begin position="249"/>
        <end position="266"/>
    </location>
</feature>
<evidence type="ECO:0000259" key="13">
    <source>
        <dbReference type="Pfam" id="PF00999"/>
    </source>
</evidence>
<gene>
    <name evidence="14" type="ORF">JOC48_000836</name>
</gene>
<feature type="transmembrane region" description="Helical" evidence="12">
    <location>
        <begin position="165"/>
        <end position="183"/>
    </location>
</feature>
<feature type="transmembrane region" description="Helical" evidence="12">
    <location>
        <begin position="93"/>
        <end position="118"/>
    </location>
</feature>
<keyword evidence="10 12" id="KW-0472">Membrane</keyword>
<evidence type="ECO:0000256" key="12">
    <source>
        <dbReference type="SAM" id="Phobius"/>
    </source>
</evidence>
<dbReference type="PANTHER" id="PTHR10110:SF195">
    <property type="entry name" value="NA(+)_H(+) ANTIPORTER NHAS2"/>
    <property type="match status" value="1"/>
</dbReference>
<keyword evidence="3" id="KW-0813">Transport</keyword>
<feature type="transmembrane region" description="Helical" evidence="12">
    <location>
        <begin position="278"/>
        <end position="298"/>
    </location>
</feature>
<keyword evidence="8" id="KW-0915">Sodium</keyword>
<evidence type="ECO:0000256" key="11">
    <source>
        <dbReference type="ARBA" id="ARBA00023201"/>
    </source>
</evidence>
<keyword evidence="7 12" id="KW-1133">Transmembrane helix</keyword>
<evidence type="ECO:0000256" key="2">
    <source>
        <dbReference type="ARBA" id="ARBA00007367"/>
    </source>
</evidence>
<feature type="transmembrane region" description="Helical" evidence="12">
    <location>
        <begin position="31"/>
        <end position="50"/>
    </location>
</feature>
<evidence type="ECO:0000256" key="3">
    <source>
        <dbReference type="ARBA" id="ARBA00022448"/>
    </source>
</evidence>
<evidence type="ECO:0000256" key="4">
    <source>
        <dbReference type="ARBA" id="ARBA00022449"/>
    </source>
</evidence>
<evidence type="ECO:0000256" key="1">
    <source>
        <dbReference type="ARBA" id="ARBA00004651"/>
    </source>
</evidence>